<feature type="binding site" evidence="4">
    <location>
        <begin position="10"/>
        <end position="17"/>
    </location>
    <ligand>
        <name>substrate</name>
    </ligand>
</feature>
<comment type="caution">
    <text evidence="5">The sequence shown here is derived from an EMBL/GenBank/DDBJ whole genome shotgun (WGS) entry which is preliminary data.</text>
</comment>
<sequence>MKRGRFYIMRHGETVYNATRRLQANHIHTPLTRQGFEQAVAMGCALRAELGERPQVTLHISDTGRALQTAALIAEELGLDWFAGQRTMDLKEIDMGSWCGRSYSDVEDEVGPIVIEDHLLRPAPDGEDYPMIAARLNRWLEGLTDESGDHIVVMHGISSRVLRGIMAGYPVHPLHGAPIAPSLVQGSIALIQDGEESVLFGSERGIEHA</sequence>
<dbReference type="Proteomes" id="UP000031338">
    <property type="component" value="Unassembled WGS sequence"/>
</dbReference>
<keyword evidence="6" id="KW-1185">Reference proteome</keyword>
<dbReference type="PANTHER" id="PTHR48100:SF1">
    <property type="entry name" value="HISTIDINE PHOSPHATASE FAMILY PROTEIN-RELATED"/>
    <property type="match status" value="1"/>
</dbReference>
<dbReference type="PANTHER" id="PTHR48100">
    <property type="entry name" value="BROAD-SPECIFICITY PHOSPHATASE YOR283W-RELATED"/>
    <property type="match status" value="1"/>
</dbReference>
<protein>
    <submittedName>
        <fullName evidence="5">Phosphoglycerate/bisphosphoglycerate mutase</fullName>
    </submittedName>
</protein>
<feature type="active site" description="Tele-phosphohistidine intermediate" evidence="3">
    <location>
        <position position="11"/>
    </location>
</feature>
<evidence type="ECO:0000256" key="3">
    <source>
        <dbReference type="PIRSR" id="PIRSR613078-1"/>
    </source>
</evidence>
<dbReference type="InterPro" id="IPR050275">
    <property type="entry name" value="PGM_Phosphatase"/>
</dbReference>
<evidence type="ECO:0000313" key="5">
    <source>
        <dbReference type="EMBL" id="KHS45823.1"/>
    </source>
</evidence>
<dbReference type="Gene3D" id="3.40.50.1240">
    <property type="entry name" value="Phosphoglycerate mutase-like"/>
    <property type="match status" value="1"/>
</dbReference>
<dbReference type="SUPFAM" id="SSF53254">
    <property type="entry name" value="Phosphoglycerate mutase-like"/>
    <property type="match status" value="1"/>
</dbReference>
<dbReference type="PATRIC" id="fig|48936.3.peg.2438"/>
<keyword evidence="2" id="KW-0413">Isomerase</keyword>
<dbReference type="InterPro" id="IPR029033">
    <property type="entry name" value="His_PPase_superfam"/>
</dbReference>
<proteinExistence type="predicted"/>
<dbReference type="InterPro" id="IPR001345">
    <property type="entry name" value="PG/BPGM_mutase_AS"/>
</dbReference>
<keyword evidence="1" id="KW-0324">Glycolysis</keyword>
<name>A0A0B8ZHT5_9SPHN</name>
<dbReference type="AlphaFoldDB" id="A0A0B8ZHT5"/>
<evidence type="ECO:0000256" key="1">
    <source>
        <dbReference type="ARBA" id="ARBA00023152"/>
    </source>
</evidence>
<dbReference type="RefSeq" id="WP_039334971.1">
    <property type="nucleotide sequence ID" value="NZ_JRVC01000011.1"/>
</dbReference>
<evidence type="ECO:0000256" key="4">
    <source>
        <dbReference type="PIRSR" id="PIRSR613078-2"/>
    </source>
</evidence>
<dbReference type="GO" id="GO:0016791">
    <property type="term" value="F:phosphatase activity"/>
    <property type="evidence" value="ECO:0007669"/>
    <property type="project" value="TreeGrafter"/>
</dbReference>
<dbReference type="GO" id="GO:0005737">
    <property type="term" value="C:cytoplasm"/>
    <property type="evidence" value="ECO:0007669"/>
    <property type="project" value="TreeGrafter"/>
</dbReference>
<dbReference type="Pfam" id="PF00300">
    <property type="entry name" value="His_Phos_1"/>
    <property type="match status" value="1"/>
</dbReference>
<evidence type="ECO:0000313" key="6">
    <source>
        <dbReference type="Proteomes" id="UP000031338"/>
    </source>
</evidence>
<dbReference type="SMART" id="SM00855">
    <property type="entry name" value="PGAM"/>
    <property type="match status" value="1"/>
</dbReference>
<reference evidence="5 6" key="1">
    <citation type="submission" date="2014-10" db="EMBL/GenBank/DDBJ databases">
        <title>Draft genome sequence of Novosphingobium subterraneum DSM 12447.</title>
        <authorList>
            <person name="Gan H.M."/>
            <person name="Gan H.Y."/>
            <person name="Savka M.A."/>
        </authorList>
    </citation>
    <scope>NUCLEOTIDE SEQUENCE [LARGE SCALE GENOMIC DNA]</scope>
    <source>
        <strain evidence="5 6">DSM 12447</strain>
    </source>
</reference>
<organism evidence="5 6">
    <name type="scientific">Novosphingobium subterraneum</name>
    <dbReference type="NCBI Taxonomy" id="48936"/>
    <lineage>
        <taxon>Bacteria</taxon>
        <taxon>Pseudomonadati</taxon>
        <taxon>Pseudomonadota</taxon>
        <taxon>Alphaproteobacteria</taxon>
        <taxon>Sphingomonadales</taxon>
        <taxon>Sphingomonadaceae</taxon>
        <taxon>Novosphingobium</taxon>
    </lineage>
</organism>
<dbReference type="PROSITE" id="PS00175">
    <property type="entry name" value="PG_MUTASE"/>
    <property type="match status" value="1"/>
</dbReference>
<feature type="binding site" evidence="4">
    <location>
        <position position="65"/>
    </location>
    <ligand>
        <name>substrate</name>
    </ligand>
</feature>
<dbReference type="CDD" id="cd07067">
    <property type="entry name" value="HP_PGM_like"/>
    <property type="match status" value="1"/>
</dbReference>
<feature type="active site" description="Proton donor/acceptor" evidence="3">
    <location>
        <position position="92"/>
    </location>
</feature>
<dbReference type="InterPro" id="IPR013078">
    <property type="entry name" value="His_Pase_superF_clade-1"/>
</dbReference>
<dbReference type="STRING" id="48936.NJ75_02428"/>
<accession>A0A0B8ZHT5</accession>
<evidence type="ECO:0000256" key="2">
    <source>
        <dbReference type="ARBA" id="ARBA00023235"/>
    </source>
</evidence>
<gene>
    <name evidence="5" type="ORF">NJ75_02428</name>
</gene>
<dbReference type="EMBL" id="JRVC01000011">
    <property type="protein sequence ID" value="KHS45823.1"/>
    <property type="molecule type" value="Genomic_DNA"/>
</dbReference>